<evidence type="ECO:0000313" key="3">
    <source>
        <dbReference type="Proteomes" id="UP000288168"/>
    </source>
</evidence>
<name>A0A428NJU7_9HYPO</name>
<gene>
    <name evidence="2" type="ORF">CEP54_015931</name>
</gene>
<organism evidence="2 3">
    <name type="scientific">Fusarium duplospermum</name>
    <dbReference type="NCBI Taxonomy" id="1325734"/>
    <lineage>
        <taxon>Eukaryota</taxon>
        <taxon>Fungi</taxon>
        <taxon>Dikarya</taxon>
        <taxon>Ascomycota</taxon>
        <taxon>Pezizomycotina</taxon>
        <taxon>Sordariomycetes</taxon>
        <taxon>Hypocreomycetidae</taxon>
        <taxon>Hypocreales</taxon>
        <taxon>Nectriaceae</taxon>
        <taxon>Fusarium</taxon>
        <taxon>Fusarium solani species complex</taxon>
    </lineage>
</organism>
<dbReference type="Proteomes" id="UP000288168">
    <property type="component" value="Unassembled WGS sequence"/>
</dbReference>
<protein>
    <submittedName>
        <fullName evidence="2">Uncharacterized protein</fullName>
    </submittedName>
</protein>
<accession>A0A428NJU7</accession>
<dbReference type="OrthoDB" id="5142871at2759"/>
<dbReference type="EMBL" id="NKCI01000444">
    <property type="protein sequence ID" value="RSL41061.1"/>
    <property type="molecule type" value="Genomic_DNA"/>
</dbReference>
<comment type="caution">
    <text evidence="2">The sequence shown here is derived from an EMBL/GenBank/DDBJ whole genome shotgun (WGS) entry which is preliminary data.</text>
</comment>
<sequence>MNTHQGFLDRVFKAIEGGKTDKAPSKIEENIRTCSTNPDTNSAKLFRASPPAWTLVRSAIVYDKGIGDLLERLDPSHISTVASTLSEHESCSKLFQHTFQGSQRAGKRRAVLDECGTNSSIPGDTRASKQPRLDPPPSTMPSDVASDSDPQTTGHQSDVSATLGLTKTHETIDLTNTSAYSGAWPDAAVLPLIFPQKMCDGIFKYARGKKDEPEYEVFACIALSWHEDPTQCSLDIGLTTDGTSTVAGEVFQKRLSYNNDKAVWALKFDDGVEASMSPGDTFDRAQGFCMKSLLGELVSSIFDNSPQRRRE</sequence>
<reference evidence="2 3" key="1">
    <citation type="submission" date="2017-06" db="EMBL/GenBank/DDBJ databases">
        <title>Comparative genomic analysis of Ambrosia Fusariam Clade fungi.</title>
        <authorList>
            <person name="Stajich J.E."/>
            <person name="Carrillo J."/>
            <person name="Kijimoto T."/>
            <person name="Eskalen A."/>
            <person name="O'Donnell K."/>
            <person name="Kasson M."/>
        </authorList>
    </citation>
    <scope>NUCLEOTIDE SEQUENCE [LARGE SCALE GENOMIC DNA]</scope>
    <source>
        <strain evidence="2 3">NRRL62584</strain>
    </source>
</reference>
<feature type="region of interest" description="Disordered" evidence="1">
    <location>
        <begin position="114"/>
        <end position="164"/>
    </location>
</feature>
<proteinExistence type="predicted"/>
<dbReference type="AlphaFoldDB" id="A0A428NJU7"/>
<evidence type="ECO:0000313" key="2">
    <source>
        <dbReference type="EMBL" id="RSL41061.1"/>
    </source>
</evidence>
<keyword evidence="3" id="KW-1185">Reference proteome</keyword>
<evidence type="ECO:0000256" key="1">
    <source>
        <dbReference type="SAM" id="MobiDB-lite"/>
    </source>
</evidence>
<feature type="compositionally biased region" description="Polar residues" evidence="1">
    <location>
        <begin position="148"/>
        <end position="164"/>
    </location>
</feature>